<dbReference type="EMBL" id="SRLE01000002">
    <property type="protein sequence ID" value="TGD75699.1"/>
    <property type="molecule type" value="Genomic_DNA"/>
</dbReference>
<dbReference type="InterPro" id="IPR037523">
    <property type="entry name" value="VOC_core"/>
</dbReference>
<sequence>MTQRHFVQTCYVVPDLEAAMQRWLDTTGMGPFIVMSHVSPSDGFYRGQPDDLEMSCAFVQAGPMQIEYIQQHSDGPSVYRDMYAPGEGGYHHLCYFVDDLDAEIAYYRERGIDAAYLAKFGDLRYGYFDTRAQLGGFTEVLQREPGVLGLFESIAEAARDWDGSDPVRYLDLG</sequence>
<name>A0A4Z0M852_9GAMM</name>
<protein>
    <submittedName>
        <fullName evidence="2">VOC family protein</fullName>
    </submittedName>
</protein>
<reference evidence="2 3" key="1">
    <citation type="submission" date="2019-04" db="EMBL/GenBank/DDBJ databases">
        <title>Taxonomy of novel Haliea sp. from mangrove soil of West Coast of India.</title>
        <authorList>
            <person name="Verma A."/>
            <person name="Kumar P."/>
            <person name="Krishnamurthi S."/>
        </authorList>
    </citation>
    <scope>NUCLEOTIDE SEQUENCE [LARGE SCALE GENOMIC DNA]</scope>
    <source>
        <strain evidence="2 3">SAOS-164</strain>
    </source>
</reference>
<dbReference type="RefSeq" id="WP_135440951.1">
    <property type="nucleotide sequence ID" value="NZ_SRLE01000002.1"/>
</dbReference>
<comment type="caution">
    <text evidence="2">The sequence shown here is derived from an EMBL/GenBank/DDBJ whole genome shotgun (WGS) entry which is preliminary data.</text>
</comment>
<dbReference type="Proteomes" id="UP000298050">
    <property type="component" value="Unassembled WGS sequence"/>
</dbReference>
<dbReference type="Gene3D" id="3.10.180.10">
    <property type="entry name" value="2,3-Dihydroxybiphenyl 1,2-Dioxygenase, domain 1"/>
    <property type="match status" value="1"/>
</dbReference>
<evidence type="ECO:0000313" key="3">
    <source>
        <dbReference type="Proteomes" id="UP000298050"/>
    </source>
</evidence>
<dbReference type="AlphaFoldDB" id="A0A4Z0M852"/>
<evidence type="ECO:0000259" key="1">
    <source>
        <dbReference type="PROSITE" id="PS51819"/>
    </source>
</evidence>
<accession>A0A4Z0M852</accession>
<evidence type="ECO:0000313" key="2">
    <source>
        <dbReference type="EMBL" id="TGD75699.1"/>
    </source>
</evidence>
<dbReference type="InterPro" id="IPR029068">
    <property type="entry name" value="Glyas_Bleomycin-R_OHBP_Dase"/>
</dbReference>
<dbReference type="OrthoDB" id="9792173at2"/>
<proteinExistence type="predicted"/>
<dbReference type="PROSITE" id="PS51819">
    <property type="entry name" value="VOC"/>
    <property type="match status" value="1"/>
</dbReference>
<dbReference type="SUPFAM" id="SSF54593">
    <property type="entry name" value="Glyoxalase/Bleomycin resistance protein/Dihydroxybiphenyl dioxygenase"/>
    <property type="match status" value="1"/>
</dbReference>
<feature type="domain" description="VOC" evidence="1">
    <location>
        <begin position="3"/>
        <end position="143"/>
    </location>
</feature>
<organism evidence="2 3">
    <name type="scientific">Mangrovimicrobium sediminis</name>
    <dbReference type="NCBI Taxonomy" id="2562682"/>
    <lineage>
        <taxon>Bacteria</taxon>
        <taxon>Pseudomonadati</taxon>
        <taxon>Pseudomonadota</taxon>
        <taxon>Gammaproteobacteria</taxon>
        <taxon>Cellvibrionales</taxon>
        <taxon>Halieaceae</taxon>
        <taxon>Mangrovimicrobium</taxon>
    </lineage>
</organism>
<gene>
    <name evidence="2" type="ORF">E4634_02120</name>
</gene>
<dbReference type="Pfam" id="PF13669">
    <property type="entry name" value="Glyoxalase_4"/>
    <property type="match status" value="1"/>
</dbReference>
<keyword evidence="3" id="KW-1185">Reference proteome</keyword>